<dbReference type="EMBL" id="SNRY01009382">
    <property type="protein sequence ID" value="KAA6307143.1"/>
    <property type="molecule type" value="Genomic_DNA"/>
</dbReference>
<dbReference type="Pfam" id="PF11306">
    <property type="entry name" value="DUF3108"/>
    <property type="match status" value="1"/>
</dbReference>
<gene>
    <name evidence="1" type="ORF">EZS27_041192</name>
</gene>
<sequence length="158" mass="18052">MKIKRKNEVPLPVPPTVTAKHRCRKQGLILIFAGLLLCSPLSVGAQCETVNIAFKAGEEVTYDLYFNWKFIWTKAGVAQLTIDSILHDSQPAYRLNLLVVGNKKTDRFFKMRDTLTSVVSERLQPISFRKGAEESSRYTIDEVSFFNKDGVHYVKQQR</sequence>
<evidence type="ECO:0000313" key="1">
    <source>
        <dbReference type="EMBL" id="KAA6307143.1"/>
    </source>
</evidence>
<feature type="non-terminal residue" evidence="1">
    <location>
        <position position="158"/>
    </location>
</feature>
<dbReference type="AlphaFoldDB" id="A0A5J4PF77"/>
<proteinExistence type="predicted"/>
<dbReference type="InterPro" id="IPR021457">
    <property type="entry name" value="DUF3108"/>
</dbReference>
<organism evidence="1">
    <name type="scientific">termite gut metagenome</name>
    <dbReference type="NCBI Taxonomy" id="433724"/>
    <lineage>
        <taxon>unclassified sequences</taxon>
        <taxon>metagenomes</taxon>
        <taxon>organismal metagenomes</taxon>
    </lineage>
</organism>
<protein>
    <recommendedName>
        <fullName evidence="2">DUF3108 domain-containing protein</fullName>
    </recommendedName>
</protein>
<name>A0A5J4PF77_9ZZZZ</name>
<accession>A0A5J4PF77</accession>
<comment type="caution">
    <text evidence="1">The sequence shown here is derived from an EMBL/GenBank/DDBJ whole genome shotgun (WGS) entry which is preliminary data.</text>
</comment>
<reference evidence="1" key="1">
    <citation type="submission" date="2019-03" db="EMBL/GenBank/DDBJ databases">
        <title>Single cell metagenomics reveals metabolic interactions within the superorganism composed of flagellate Streblomastix strix and complex community of Bacteroidetes bacteria on its surface.</title>
        <authorList>
            <person name="Treitli S.C."/>
            <person name="Kolisko M."/>
            <person name="Husnik F."/>
            <person name="Keeling P."/>
            <person name="Hampl V."/>
        </authorList>
    </citation>
    <scope>NUCLEOTIDE SEQUENCE</scope>
    <source>
        <strain evidence="1">STM</strain>
    </source>
</reference>
<evidence type="ECO:0008006" key="2">
    <source>
        <dbReference type="Google" id="ProtNLM"/>
    </source>
</evidence>